<keyword evidence="4" id="KW-0539">Nucleus</keyword>
<dbReference type="Gene3D" id="1.25.10.10">
    <property type="entry name" value="Leucine-rich Repeat Variant"/>
    <property type="match status" value="1"/>
</dbReference>
<organism evidence="5 6">
    <name type="scientific">Hymenoscyphus albidus</name>
    <dbReference type="NCBI Taxonomy" id="595503"/>
    <lineage>
        <taxon>Eukaryota</taxon>
        <taxon>Fungi</taxon>
        <taxon>Dikarya</taxon>
        <taxon>Ascomycota</taxon>
        <taxon>Pezizomycotina</taxon>
        <taxon>Leotiomycetes</taxon>
        <taxon>Helotiales</taxon>
        <taxon>Helotiaceae</taxon>
        <taxon>Hymenoscyphus</taxon>
    </lineage>
</organism>
<evidence type="ECO:0000256" key="4">
    <source>
        <dbReference type="ARBA" id="ARBA00023242"/>
    </source>
</evidence>
<dbReference type="InterPro" id="IPR051345">
    <property type="entry name" value="Importin_beta-like_NTR"/>
</dbReference>
<evidence type="ECO:0000256" key="3">
    <source>
        <dbReference type="ARBA" id="ARBA00022448"/>
    </source>
</evidence>
<gene>
    <name evidence="5" type="ORF">HYALB_00003272</name>
</gene>
<dbReference type="PANTHER" id="PTHR12363">
    <property type="entry name" value="TRANSPORTIN 3 AND IMPORTIN 13"/>
    <property type="match status" value="1"/>
</dbReference>
<dbReference type="OrthoDB" id="2016913at2759"/>
<dbReference type="AlphaFoldDB" id="A0A9N9LFZ4"/>
<dbReference type="GO" id="GO:0005634">
    <property type="term" value="C:nucleus"/>
    <property type="evidence" value="ECO:0007669"/>
    <property type="project" value="UniProtKB-SubCell"/>
</dbReference>
<dbReference type="InterPro" id="IPR011989">
    <property type="entry name" value="ARM-like"/>
</dbReference>
<name>A0A9N9LFZ4_9HELO</name>
<dbReference type="Proteomes" id="UP000701801">
    <property type="component" value="Unassembled WGS sequence"/>
</dbReference>
<protein>
    <recommendedName>
        <fullName evidence="7">Exportin-1/Importin-beta-like domain-containing protein</fullName>
    </recommendedName>
</protein>
<accession>A0A9N9LFZ4</accession>
<evidence type="ECO:0008006" key="7">
    <source>
        <dbReference type="Google" id="ProtNLM"/>
    </source>
</evidence>
<evidence type="ECO:0000313" key="6">
    <source>
        <dbReference type="Proteomes" id="UP000701801"/>
    </source>
</evidence>
<evidence type="ECO:0000256" key="2">
    <source>
        <dbReference type="ARBA" id="ARBA00007991"/>
    </source>
</evidence>
<comment type="subcellular location">
    <subcellularLocation>
        <location evidence="1">Nucleus</location>
    </subcellularLocation>
</comment>
<dbReference type="GO" id="GO:0005737">
    <property type="term" value="C:cytoplasm"/>
    <property type="evidence" value="ECO:0007669"/>
    <property type="project" value="TreeGrafter"/>
</dbReference>
<evidence type="ECO:0000256" key="1">
    <source>
        <dbReference type="ARBA" id="ARBA00004123"/>
    </source>
</evidence>
<comment type="similarity">
    <text evidence="2">Belongs to the importin beta family.</text>
</comment>
<dbReference type="PANTHER" id="PTHR12363:SF33">
    <property type="entry name" value="IMPORTIN-13"/>
    <property type="match status" value="1"/>
</dbReference>
<proteinExistence type="inferred from homology"/>
<keyword evidence="3" id="KW-0813">Transport</keyword>
<reference evidence="5" key="1">
    <citation type="submission" date="2021-07" db="EMBL/GenBank/DDBJ databases">
        <authorList>
            <person name="Durling M."/>
        </authorList>
    </citation>
    <scope>NUCLEOTIDE SEQUENCE</scope>
</reference>
<dbReference type="SUPFAM" id="SSF48371">
    <property type="entry name" value="ARM repeat"/>
    <property type="match status" value="1"/>
</dbReference>
<dbReference type="GO" id="GO:0006606">
    <property type="term" value="P:protein import into nucleus"/>
    <property type="evidence" value="ECO:0007669"/>
    <property type="project" value="TreeGrafter"/>
</dbReference>
<dbReference type="EMBL" id="CAJVRM010000031">
    <property type="protein sequence ID" value="CAG8971937.1"/>
    <property type="molecule type" value="Genomic_DNA"/>
</dbReference>
<evidence type="ECO:0000313" key="5">
    <source>
        <dbReference type="EMBL" id="CAG8971937.1"/>
    </source>
</evidence>
<comment type="caution">
    <text evidence="5">The sequence shown here is derived from an EMBL/GenBank/DDBJ whole genome shotgun (WGS) entry which is preliminary data.</text>
</comment>
<keyword evidence="6" id="KW-1185">Reference proteome</keyword>
<dbReference type="InterPro" id="IPR016024">
    <property type="entry name" value="ARM-type_fold"/>
</dbReference>
<sequence length="210" mass="23383">MASVSSTLPTSMEEVVSLILQLYQPGSPEKVAKTQEILQQLQRSSHGWQLANNLANHESEQVRFFAALTFIVKLNTDSKSLGEQDAQALLQTLINWLIRCIENAEGPLVTRKLCSTLVAYFFQFPAAWKNCVKHLLYCVCMKTAVPYESLSEAPDTEALVREIPDSKAIAIFWFASTLVEEVGKTDSNSMKQLSSTCLPHAQPKKADLSF</sequence>